<accession>A0AAW1IGE7</accession>
<keyword evidence="2" id="KW-1185">Reference proteome</keyword>
<evidence type="ECO:0000313" key="1">
    <source>
        <dbReference type="EMBL" id="KAK9688520.1"/>
    </source>
</evidence>
<sequence length="157" mass="17887">MWQTRSRTDCPEQEKKYVRNLNTVGKEEEEISFLTQVEMSEMTASMNAPLTSVGNTEIREVQMSAVSDVSEYATLSFKVDYGATHHLINKNTGKYLAKRHPVNHKIKVAKKGADIVTVRNGNLYVQHEITNIKINGVLECTELEYKLLSVKSLRRKD</sequence>
<reference evidence="1 2" key="1">
    <citation type="journal article" date="2024" name="BMC Genomics">
        <title>De novo assembly and annotation of Popillia japonica's genome with initial clues to its potential as an invasive pest.</title>
        <authorList>
            <person name="Cucini C."/>
            <person name="Boschi S."/>
            <person name="Funari R."/>
            <person name="Cardaioli E."/>
            <person name="Iannotti N."/>
            <person name="Marturano G."/>
            <person name="Paoli F."/>
            <person name="Bruttini M."/>
            <person name="Carapelli A."/>
            <person name="Frati F."/>
            <person name="Nardi F."/>
        </authorList>
    </citation>
    <scope>NUCLEOTIDE SEQUENCE [LARGE SCALE GENOMIC DNA]</scope>
    <source>
        <strain evidence="1">DMR45628</strain>
    </source>
</reference>
<name>A0AAW1IGE7_POPJA</name>
<comment type="caution">
    <text evidence="1">The sequence shown here is derived from an EMBL/GenBank/DDBJ whole genome shotgun (WGS) entry which is preliminary data.</text>
</comment>
<protein>
    <submittedName>
        <fullName evidence="1">Uncharacterized protein</fullName>
    </submittedName>
</protein>
<dbReference type="Proteomes" id="UP001458880">
    <property type="component" value="Unassembled WGS sequence"/>
</dbReference>
<gene>
    <name evidence="1" type="ORF">QE152_g35263</name>
</gene>
<organism evidence="1 2">
    <name type="scientific">Popillia japonica</name>
    <name type="common">Japanese beetle</name>
    <dbReference type="NCBI Taxonomy" id="7064"/>
    <lineage>
        <taxon>Eukaryota</taxon>
        <taxon>Metazoa</taxon>
        <taxon>Ecdysozoa</taxon>
        <taxon>Arthropoda</taxon>
        <taxon>Hexapoda</taxon>
        <taxon>Insecta</taxon>
        <taxon>Pterygota</taxon>
        <taxon>Neoptera</taxon>
        <taxon>Endopterygota</taxon>
        <taxon>Coleoptera</taxon>
        <taxon>Polyphaga</taxon>
        <taxon>Scarabaeiformia</taxon>
        <taxon>Scarabaeidae</taxon>
        <taxon>Rutelinae</taxon>
        <taxon>Popillia</taxon>
    </lineage>
</organism>
<proteinExistence type="predicted"/>
<evidence type="ECO:0000313" key="2">
    <source>
        <dbReference type="Proteomes" id="UP001458880"/>
    </source>
</evidence>
<dbReference type="EMBL" id="JASPKY010000588">
    <property type="protein sequence ID" value="KAK9688520.1"/>
    <property type="molecule type" value="Genomic_DNA"/>
</dbReference>
<dbReference type="AlphaFoldDB" id="A0AAW1IGE7"/>